<evidence type="ECO:0000256" key="4">
    <source>
        <dbReference type="ARBA" id="ARBA00013078"/>
    </source>
</evidence>
<organism evidence="5 6">
    <name type="scientific">Rhodopila globiformis</name>
    <name type="common">Rhodopseudomonas globiformis</name>
    <dbReference type="NCBI Taxonomy" id="1071"/>
    <lineage>
        <taxon>Bacteria</taxon>
        <taxon>Pseudomonadati</taxon>
        <taxon>Pseudomonadota</taxon>
        <taxon>Alphaproteobacteria</taxon>
        <taxon>Acetobacterales</taxon>
        <taxon>Acetobacteraceae</taxon>
        <taxon>Rhodopila</taxon>
    </lineage>
</organism>
<reference evidence="5 6" key="1">
    <citation type="journal article" date="2018" name="Arch. Microbiol.">
        <title>New insights into the metabolic potential of the phototrophic purple bacterium Rhodopila globiformis DSM 161(T) from its draft genome sequence and evidence for a vanadium-dependent nitrogenase.</title>
        <authorList>
            <person name="Imhoff J.F."/>
            <person name="Rahn T."/>
            <person name="Kunzel S."/>
            <person name="Neulinger S.C."/>
        </authorList>
    </citation>
    <scope>NUCLEOTIDE SEQUENCE [LARGE SCALE GENOMIC DNA]</scope>
    <source>
        <strain evidence="5 6">DSM 161</strain>
    </source>
</reference>
<comment type="catalytic activity">
    <reaction evidence="1">
        <text>2-phosphoglycolate + H2O = glycolate + phosphate</text>
        <dbReference type="Rhea" id="RHEA:14369"/>
        <dbReference type="ChEBI" id="CHEBI:15377"/>
        <dbReference type="ChEBI" id="CHEBI:29805"/>
        <dbReference type="ChEBI" id="CHEBI:43474"/>
        <dbReference type="ChEBI" id="CHEBI:58033"/>
        <dbReference type="EC" id="3.1.3.18"/>
    </reaction>
</comment>
<evidence type="ECO:0000313" key="6">
    <source>
        <dbReference type="Proteomes" id="UP000239724"/>
    </source>
</evidence>
<keyword evidence="6" id="KW-1185">Reference proteome</keyword>
<proteinExistence type="inferred from homology"/>
<accession>A0A2S6NMM2</accession>
<dbReference type="GO" id="GO:0006281">
    <property type="term" value="P:DNA repair"/>
    <property type="evidence" value="ECO:0007669"/>
    <property type="project" value="TreeGrafter"/>
</dbReference>
<evidence type="ECO:0000313" key="5">
    <source>
        <dbReference type="EMBL" id="PPQ37317.1"/>
    </source>
</evidence>
<dbReference type="InterPro" id="IPR023214">
    <property type="entry name" value="HAD_sf"/>
</dbReference>
<gene>
    <name evidence="5" type="ORF">CCS01_03690</name>
</gene>
<dbReference type="InterPro" id="IPR006439">
    <property type="entry name" value="HAD-SF_hydro_IA"/>
</dbReference>
<dbReference type="NCBIfam" id="TIGR01549">
    <property type="entry name" value="HAD-SF-IA-v1"/>
    <property type="match status" value="1"/>
</dbReference>
<sequence>MRPSVLLYDWDNTLVDGWAGITAALNVVFAEFGHAPWTREDTRNRVRVSLRDSFPAMFGDRWEHARDLFYDSLRRQHLDHVAPMPGIADVLEAGRAWPQGVVSNKAGAFLRREVTHLGWDHYFGPIIGAGDAAMDKPDPAPLQMALQHLKRAADATVWYIGDTTLDMQTARAAGVTAVLIGYAAHDGGVERAAPDIHFPTPLSLRTRLHKLA</sequence>
<dbReference type="AlphaFoldDB" id="A0A2S6NMM2"/>
<dbReference type="SUPFAM" id="SSF56784">
    <property type="entry name" value="HAD-like"/>
    <property type="match status" value="1"/>
</dbReference>
<name>A0A2S6NMM2_RHOGL</name>
<dbReference type="Proteomes" id="UP000239724">
    <property type="component" value="Unassembled WGS sequence"/>
</dbReference>
<dbReference type="Pfam" id="PF13419">
    <property type="entry name" value="HAD_2"/>
    <property type="match status" value="1"/>
</dbReference>
<dbReference type="EC" id="3.1.3.18" evidence="4"/>
<keyword evidence="5" id="KW-0378">Hydrolase</keyword>
<dbReference type="PANTHER" id="PTHR43434:SF1">
    <property type="entry name" value="PHOSPHOGLYCOLATE PHOSPHATASE"/>
    <property type="match status" value="1"/>
</dbReference>
<dbReference type="InterPro" id="IPR050155">
    <property type="entry name" value="HAD-like_hydrolase_sf"/>
</dbReference>
<dbReference type="GO" id="GO:0008967">
    <property type="term" value="F:phosphoglycolate phosphatase activity"/>
    <property type="evidence" value="ECO:0007669"/>
    <property type="project" value="UniProtKB-EC"/>
</dbReference>
<comment type="pathway">
    <text evidence="2">Organic acid metabolism; glycolate biosynthesis; glycolate from 2-phosphoglycolate: step 1/1.</text>
</comment>
<dbReference type="Gene3D" id="1.10.150.730">
    <property type="match status" value="1"/>
</dbReference>
<comment type="caution">
    <text evidence="5">The sequence shown here is derived from an EMBL/GenBank/DDBJ whole genome shotgun (WGS) entry which is preliminary data.</text>
</comment>
<evidence type="ECO:0000256" key="2">
    <source>
        <dbReference type="ARBA" id="ARBA00004818"/>
    </source>
</evidence>
<dbReference type="Gene3D" id="3.40.50.1000">
    <property type="entry name" value="HAD superfamily/HAD-like"/>
    <property type="match status" value="1"/>
</dbReference>
<dbReference type="SFLD" id="SFLDG01129">
    <property type="entry name" value="C1.5:_HAD__Beta-PGM__Phosphata"/>
    <property type="match status" value="1"/>
</dbReference>
<dbReference type="InterPro" id="IPR041492">
    <property type="entry name" value="HAD_2"/>
</dbReference>
<dbReference type="EMBL" id="NHRY01000049">
    <property type="protein sequence ID" value="PPQ37317.1"/>
    <property type="molecule type" value="Genomic_DNA"/>
</dbReference>
<dbReference type="OrthoDB" id="9782449at2"/>
<protein>
    <recommendedName>
        <fullName evidence="4">phosphoglycolate phosphatase</fullName>
        <ecNumber evidence="4">3.1.3.18</ecNumber>
    </recommendedName>
</protein>
<dbReference type="InterPro" id="IPR036412">
    <property type="entry name" value="HAD-like_sf"/>
</dbReference>
<evidence type="ECO:0000256" key="1">
    <source>
        <dbReference type="ARBA" id="ARBA00000830"/>
    </source>
</evidence>
<dbReference type="PANTHER" id="PTHR43434">
    <property type="entry name" value="PHOSPHOGLYCOLATE PHOSPHATASE"/>
    <property type="match status" value="1"/>
</dbReference>
<comment type="similarity">
    <text evidence="3">Belongs to the HAD-like hydrolase superfamily. CbbY/CbbZ/Gph/YieH family.</text>
</comment>
<dbReference type="SFLD" id="SFLDS00003">
    <property type="entry name" value="Haloacid_Dehalogenase"/>
    <property type="match status" value="1"/>
</dbReference>
<evidence type="ECO:0000256" key="3">
    <source>
        <dbReference type="ARBA" id="ARBA00006171"/>
    </source>
</evidence>
<dbReference type="GO" id="GO:0005829">
    <property type="term" value="C:cytosol"/>
    <property type="evidence" value="ECO:0007669"/>
    <property type="project" value="TreeGrafter"/>
</dbReference>